<evidence type="ECO:0000313" key="4">
    <source>
        <dbReference type="Proteomes" id="UP000001542"/>
    </source>
</evidence>
<organism evidence="3 4">
    <name type="scientific">Trichomonas vaginalis (strain ATCC PRA-98 / G3)</name>
    <dbReference type="NCBI Taxonomy" id="412133"/>
    <lineage>
        <taxon>Eukaryota</taxon>
        <taxon>Metamonada</taxon>
        <taxon>Parabasalia</taxon>
        <taxon>Trichomonadida</taxon>
        <taxon>Trichomonadidae</taxon>
        <taxon>Trichomonas</taxon>
    </lineage>
</organism>
<protein>
    <submittedName>
        <fullName evidence="3">Uncharacterized protein</fullName>
    </submittedName>
</protein>
<evidence type="ECO:0000256" key="1">
    <source>
        <dbReference type="SAM" id="Coils"/>
    </source>
</evidence>
<dbReference type="SMR" id="A2FXE2"/>
<accession>A2FXE2</accession>
<keyword evidence="1" id="KW-0175">Coiled coil</keyword>
<dbReference type="RefSeq" id="XP_001303354.1">
    <property type="nucleotide sequence ID" value="XM_001303353.1"/>
</dbReference>
<reference evidence="3" key="2">
    <citation type="journal article" date="2007" name="Science">
        <title>Draft genome sequence of the sexually transmitted pathogen Trichomonas vaginalis.</title>
        <authorList>
            <person name="Carlton J.M."/>
            <person name="Hirt R.P."/>
            <person name="Silva J.C."/>
            <person name="Delcher A.L."/>
            <person name="Schatz M."/>
            <person name="Zhao Q."/>
            <person name="Wortman J.R."/>
            <person name="Bidwell S.L."/>
            <person name="Alsmark U.C.M."/>
            <person name="Besteiro S."/>
            <person name="Sicheritz-Ponten T."/>
            <person name="Noel C.J."/>
            <person name="Dacks J.B."/>
            <person name="Foster P.G."/>
            <person name="Simillion C."/>
            <person name="Van de Peer Y."/>
            <person name="Miranda-Saavedra D."/>
            <person name="Barton G.J."/>
            <person name="Westrop G.D."/>
            <person name="Mueller S."/>
            <person name="Dessi D."/>
            <person name="Fiori P.L."/>
            <person name="Ren Q."/>
            <person name="Paulsen I."/>
            <person name="Zhang H."/>
            <person name="Bastida-Corcuera F.D."/>
            <person name="Simoes-Barbosa A."/>
            <person name="Brown M.T."/>
            <person name="Hayes R.D."/>
            <person name="Mukherjee M."/>
            <person name="Okumura C.Y."/>
            <person name="Schneider R."/>
            <person name="Smith A.J."/>
            <person name="Vanacova S."/>
            <person name="Villalvazo M."/>
            <person name="Haas B.J."/>
            <person name="Pertea M."/>
            <person name="Feldblyum T.V."/>
            <person name="Utterback T.R."/>
            <person name="Shu C.L."/>
            <person name="Osoegawa K."/>
            <person name="de Jong P.J."/>
            <person name="Hrdy I."/>
            <person name="Horvathova L."/>
            <person name="Zubacova Z."/>
            <person name="Dolezal P."/>
            <person name="Malik S.B."/>
            <person name="Logsdon J.M. Jr."/>
            <person name="Henze K."/>
            <person name="Gupta A."/>
            <person name="Wang C.C."/>
            <person name="Dunne R.L."/>
            <person name="Upcroft J.A."/>
            <person name="Upcroft P."/>
            <person name="White O."/>
            <person name="Salzberg S.L."/>
            <person name="Tang P."/>
            <person name="Chiu C.-H."/>
            <person name="Lee Y.-S."/>
            <person name="Embley T.M."/>
            <person name="Coombs G.H."/>
            <person name="Mottram J.C."/>
            <person name="Tachezy J."/>
            <person name="Fraser-Liggett C.M."/>
            <person name="Johnson P.J."/>
        </authorList>
    </citation>
    <scope>NUCLEOTIDE SEQUENCE [LARGE SCALE GENOMIC DNA]</scope>
    <source>
        <strain evidence="3">G3</strain>
    </source>
</reference>
<dbReference type="Proteomes" id="UP000001542">
    <property type="component" value="Unassembled WGS sequence"/>
</dbReference>
<keyword evidence="4" id="KW-1185">Reference proteome</keyword>
<feature type="region of interest" description="Disordered" evidence="2">
    <location>
        <begin position="1"/>
        <end position="59"/>
    </location>
</feature>
<dbReference type="EMBL" id="DS114109">
    <property type="protein sequence ID" value="EAX90424.1"/>
    <property type="molecule type" value="Genomic_DNA"/>
</dbReference>
<evidence type="ECO:0000256" key="2">
    <source>
        <dbReference type="SAM" id="MobiDB-lite"/>
    </source>
</evidence>
<feature type="coiled-coil region" evidence="1">
    <location>
        <begin position="365"/>
        <end position="442"/>
    </location>
</feature>
<dbReference type="KEGG" id="tva:4748109"/>
<dbReference type="InParanoid" id="A2FXE2"/>
<dbReference type="VEuPathDB" id="TrichDB:TVAG_221440"/>
<gene>
    <name evidence="3" type="ORF">TVAG_221440</name>
</gene>
<sequence>MLLGDLVNQGKPGLLPRGKSLFNLGDIKPQDPSPTIQPKKEPTTVADLDLPPLFDDEDDFLKNLSNEEKPAPEPQENTEIQRPLENVSRIPPRLLLSSNIRPSASHNSILSPDFTASLSQNSNNSQNDQIDDIFSTPIPSPDTISAPEKQEEYIPPRFETKVVPDQPIPPRFERKLIQEEPQTIQNSQIIEQPPLDIQNKPSVVKEQPKIPINDPITRFECNLTKSLERSLNNAKRSIIRDTTTYIRYTDSVEQNVFDNFINDLVHEINDFVPSKEAQHPDVKNLPPKLANLLEEGLKPIRDNLDENKKKTIQIRNKQKQDYQDICKSLDILNKTISEITSSTLNELDKARLNIQRETDNHINMARTLERQQRSLKLRASDYENRLQQQTIELESIERLLKQTEAAEKELSETNKNNREAIKMKIQNKMDKLFEIIDNSEEDDTLNAQVNDLSRKTDDMCENIREDLNQTFMLNYEIQNAFRRALYASEMQYERSMNASDMAQSMISAAERIQEKRRIRQLPVNKGAVERFHFMVENEPIENSYL</sequence>
<dbReference type="VEuPathDB" id="TrichDB:TVAGG3_0897190"/>
<reference evidence="3" key="1">
    <citation type="submission" date="2006-10" db="EMBL/GenBank/DDBJ databases">
        <authorList>
            <person name="Amadeo P."/>
            <person name="Zhao Q."/>
            <person name="Wortman J."/>
            <person name="Fraser-Liggett C."/>
            <person name="Carlton J."/>
        </authorList>
    </citation>
    <scope>NUCLEOTIDE SEQUENCE</scope>
    <source>
        <strain evidence="3">G3</strain>
    </source>
</reference>
<name>A2FXE2_TRIV3</name>
<dbReference type="AlphaFoldDB" id="A2FXE2"/>
<evidence type="ECO:0000313" key="3">
    <source>
        <dbReference type="EMBL" id="EAX90424.1"/>
    </source>
</evidence>
<proteinExistence type="predicted"/>